<evidence type="ECO:0000256" key="1">
    <source>
        <dbReference type="SAM" id="MobiDB-lite"/>
    </source>
</evidence>
<feature type="region of interest" description="Disordered" evidence="1">
    <location>
        <begin position="1"/>
        <end position="27"/>
    </location>
</feature>
<evidence type="ECO:0000313" key="3">
    <source>
        <dbReference type="EMBL" id="MFB9451163.1"/>
    </source>
</evidence>
<name>A0ABV5MQM9_9ACTN</name>
<comment type="caution">
    <text evidence="3">The sequence shown here is derived from an EMBL/GenBank/DDBJ whole genome shotgun (WGS) entry which is preliminary data.</text>
</comment>
<feature type="transmembrane region" description="Helical" evidence="2">
    <location>
        <begin position="101"/>
        <end position="128"/>
    </location>
</feature>
<dbReference type="RefSeq" id="WP_223099804.1">
    <property type="nucleotide sequence ID" value="NZ_CP061913.1"/>
</dbReference>
<reference evidence="3 4" key="1">
    <citation type="submission" date="2024-09" db="EMBL/GenBank/DDBJ databases">
        <authorList>
            <person name="Sun Q."/>
            <person name="Mori K."/>
        </authorList>
    </citation>
    <scope>NUCLEOTIDE SEQUENCE [LARGE SCALE GENOMIC DNA]</scope>
    <source>
        <strain evidence="3 4">JCM 3307</strain>
    </source>
</reference>
<protein>
    <submittedName>
        <fullName evidence="3">Uncharacterized protein</fullName>
    </submittedName>
</protein>
<gene>
    <name evidence="3" type="ORF">ACFFTR_49550</name>
</gene>
<organism evidence="3 4">
    <name type="scientific">Dactylosporangium vinaceum</name>
    <dbReference type="NCBI Taxonomy" id="53362"/>
    <lineage>
        <taxon>Bacteria</taxon>
        <taxon>Bacillati</taxon>
        <taxon>Actinomycetota</taxon>
        <taxon>Actinomycetes</taxon>
        <taxon>Micromonosporales</taxon>
        <taxon>Micromonosporaceae</taxon>
        <taxon>Dactylosporangium</taxon>
    </lineage>
</organism>
<feature type="compositionally biased region" description="Polar residues" evidence="1">
    <location>
        <begin position="62"/>
        <end position="77"/>
    </location>
</feature>
<keyword evidence="2" id="KW-0812">Transmembrane</keyword>
<dbReference type="EMBL" id="JBHMCA010000084">
    <property type="protein sequence ID" value="MFB9451163.1"/>
    <property type="molecule type" value="Genomic_DNA"/>
</dbReference>
<sequence>MANPYEPLPDMCRPATSDVTPAAAGTCDRRHLPDDLMRNGAYRPQTAAGSLPLEKSGKPDWINQTSSPAAGVGSQQPAHVMPPALSFIEHRWSHAEQGFRYALLQLFIVHGVIAAAVIPAVLVISGVGLIFPDWPAAGAAGGLSSLLGVLVWRRGRRQRP</sequence>
<evidence type="ECO:0000256" key="2">
    <source>
        <dbReference type="SAM" id="Phobius"/>
    </source>
</evidence>
<dbReference type="Proteomes" id="UP001589608">
    <property type="component" value="Unassembled WGS sequence"/>
</dbReference>
<keyword evidence="2" id="KW-0472">Membrane</keyword>
<accession>A0ABV5MQM9</accession>
<evidence type="ECO:0000313" key="4">
    <source>
        <dbReference type="Proteomes" id="UP001589608"/>
    </source>
</evidence>
<keyword evidence="2" id="KW-1133">Transmembrane helix</keyword>
<keyword evidence="4" id="KW-1185">Reference proteome</keyword>
<feature type="region of interest" description="Disordered" evidence="1">
    <location>
        <begin position="47"/>
        <end position="77"/>
    </location>
</feature>
<proteinExistence type="predicted"/>
<feature type="transmembrane region" description="Helical" evidence="2">
    <location>
        <begin position="134"/>
        <end position="152"/>
    </location>
</feature>